<dbReference type="GO" id="GO:0005739">
    <property type="term" value="C:mitochondrion"/>
    <property type="evidence" value="ECO:0007669"/>
    <property type="project" value="TreeGrafter"/>
</dbReference>
<feature type="domain" description="External alternative NADH-ubiquinone oxidoreductase-like C-terminal" evidence="8">
    <location>
        <begin position="533"/>
        <end position="603"/>
    </location>
</feature>
<keyword evidence="5" id="KW-0520">NAD</keyword>
<comment type="similarity">
    <text evidence="1">Belongs to the NADH dehydrogenase family.</text>
</comment>
<organism evidence="9 10">
    <name type="scientific">Aspergillus sclerotiicarbonarius (strain CBS 121057 / IBT 28362)</name>
    <dbReference type="NCBI Taxonomy" id="1448318"/>
    <lineage>
        <taxon>Eukaryota</taxon>
        <taxon>Fungi</taxon>
        <taxon>Dikarya</taxon>
        <taxon>Ascomycota</taxon>
        <taxon>Pezizomycotina</taxon>
        <taxon>Eurotiomycetes</taxon>
        <taxon>Eurotiomycetidae</taxon>
        <taxon>Eurotiales</taxon>
        <taxon>Aspergillaceae</taxon>
        <taxon>Aspergillus</taxon>
        <taxon>Aspergillus subgen. Circumdati</taxon>
    </lineage>
</organism>
<feature type="compositionally biased region" description="Polar residues" evidence="6">
    <location>
        <begin position="204"/>
        <end position="218"/>
    </location>
</feature>
<evidence type="ECO:0000256" key="1">
    <source>
        <dbReference type="ARBA" id="ARBA00005272"/>
    </source>
</evidence>
<dbReference type="PRINTS" id="PR00368">
    <property type="entry name" value="FADPNR"/>
</dbReference>
<evidence type="ECO:0000313" key="9">
    <source>
        <dbReference type="EMBL" id="PYI05608.1"/>
    </source>
</evidence>
<dbReference type="InterPro" id="IPR054585">
    <property type="entry name" value="NDH2-like_C"/>
</dbReference>
<reference evidence="9 10" key="1">
    <citation type="submission" date="2018-02" db="EMBL/GenBank/DDBJ databases">
        <title>The genomes of Aspergillus section Nigri reveals drivers in fungal speciation.</title>
        <authorList>
            <consortium name="DOE Joint Genome Institute"/>
            <person name="Vesth T.C."/>
            <person name="Nybo J."/>
            <person name="Theobald S."/>
            <person name="Brandl J."/>
            <person name="Frisvad J.C."/>
            <person name="Nielsen K.F."/>
            <person name="Lyhne E.K."/>
            <person name="Kogle M.E."/>
            <person name="Kuo A."/>
            <person name="Riley R."/>
            <person name="Clum A."/>
            <person name="Nolan M."/>
            <person name="Lipzen A."/>
            <person name="Salamov A."/>
            <person name="Henrissat B."/>
            <person name="Wiebenga A."/>
            <person name="De vries R.P."/>
            <person name="Grigoriev I.V."/>
            <person name="Mortensen U.H."/>
            <person name="Andersen M.R."/>
            <person name="Baker S.E."/>
        </authorList>
    </citation>
    <scope>NUCLEOTIDE SEQUENCE [LARGE SCALE GENOMIC DNA]</scope>
    <source>
        <strain evidence="9 10">CBS 121057</strain>
    </source>
</reference>
<dbReference type="EMBL" id="KZ826357">
    <property type="protein sequence ID" value="PYI05608.1"/>
    <property type="molecule type" value="Genomic_DNA"/>
</dbReference>
<evidence type="ECO:0000313" key="10">
    <source>
        <dbReference type="Proteomes" id="UP000248423"/>
    </source>
</evidence>
<accession>A0A319EGE0</accession>
<evidence type="ECO:0000256" key="6">
    <source>
        <dbReference type="SAM" id="MobiDB-lite"/>
    </source>
</evidence>
<dbReference type="Gene3D" id="3.50.50.100">
    <property type="match status" value="1"/>
</dbReference>
<sequence>MCSAPALSPSMHRTASHIYTLRFSGLLLPQRKGSSYTDQLPPIHPINGAMRLPPAHTIARKRPSSSLLAATTKLITTSRPLATQINHSAAFREDHDKERVVILGSGWGGYNLSRQLSPDKYNSIIISPRSYFVFTPLLTDAAGGSLDFSHIVEPIRDRSSKVDFIQAAARSVNFAEKTITCEATVVKSGVTETPRSSEDEEFQSHSTQSSTPQRPWETGQSFTIPYDKLIIAVGTVSKTFNTPGVRENALFFKDVGDARKVRRRLRECFELAVLPTTSPELRKHLLHFAIVGAGPTGTELAASLRDFITQDLIALYPALKGIPRITLYDIAPKVLSMFDEKLSQYAMDTMRKEGIEIKTAHHVQSLRWGEPGASPPYEMDPKRCLTLSTEEEGEVGVGMCVWATGNAMNKFIRDSLTTIDTLPTNSALLNNSPENPTPPSNTTWHVKKHPKTGALLVDGHLRVQLQTDPDPDSNDTSTTATLHDVFALGDNAMPETGAPPATAQATFQEAKWLAARLNKGDFDSAPPFSFLNLGTLAYIGDANALMQIPHQEGGKGTGYLPEGLTGRMAWVVWNSAYLTMSISWRNKLRVGFRWLLNRMFGRDVSRY</sequence>
<dbReference type="Proteomes" id="UP000248423">
    <property type="component" value="Unassembled WGS sequence"/>
</dbReference>
<dbReference type="InterPro" id="IPR036188">
    <property type="entry name" value="FAD/NAD-bd_sf"/>
</dbReference>
<proteinExistence type="inferred from homology"/>
<evidence type="ECO:0000259" key="8">
    <source>
        <dbReference type="Pfam" id="PF22366"/>
    </source>
</evidence>
<dbReference type="VEuPathDB" id="FungiDB:BO78DRAFT_147066"/>
<dbReference type="STRING" id="1448318.A0A319EGE0"/>
<keyword evidence="4" id="KW-0560">Oxidoreductase</keyword>
<evidence type="ECO:0000256" key="4">
    <source>
        <dbReference type="ARBA" id="ARBA00023002"/>
    </source>
</evidence>
<evidence type="ECO:0000259" key="7">
    <source>
        <dbReference type="Pfam" id="PF07992"/>
    </source>
</evidence>
<evidence type="ECO:0000256" key="5">
    <source>
        <dbReference type="ARBA" id="ARBA00023027"/>
    </source>
</evidence>
<name>A0A319EGE0_ASPSB</name>
<feature type="region of interest" description="Disordered" evidence="6">
    <location>
        <begin position="187"/>
        <end position="218"/>
    </location>
</feature>
<dbReference type="OrthoDB" id="3244603at2759"/>
<keyword evidence="2" id="KW-0285">Flavoprotein</keyword>
<dbReference type="InterPro" id="IPR045024">
    <property type="entry name" value="NDH-2"/>
</dbReference>
<keyword evidence="10" id="KW-1185">Reference proteome</keyword>
<dbReference type="SUPFAM" id="SSF51905">
    <property type="entry name" value="FAD/NAD(P)-binding domain"/>
    <property type="match status" value="2"/>
</dbReference>
<dbReference type="PANTHER" id="PTHR43706:SF17">
    <property type="entry name" value="NADH DEHYDROGENASE (EUROFUNG)"/>
    <property type="match status" value="1"/>
</dbReference>
<keyword evidence="3" id="KW-0274">FAD</keyword>
<dbReference type="Pfam" id="PF22366">
    <property type="entry name" value="NDH2_C"/>
    <property type="match status" value="1"/>
</dbReference>
<dbReference type="AlphaFoldDB" id="A0A319EGE0"/>
<dbReference type="InterPro" id="IPR023753">
    <property type="entry name" value="FAD/NAD-binding_dom"/>
</dbReference>
<dbReference type="Pfam" id="PF07992">
    <property type="entry name" value="Pyr_redox_2"/>
    <property type="match status" value="1"/>
</dbReference>
<protein>
    <submittedName>
        <fullName evidence="9">Pyridine nucleotide-disulfide oxidoreductase</fullName>
    </submittedName>
</protein>
<feature type="domain" description="FAD/NAD(P)-binding" evidence="7">
    <location>
        <begin position="99"/>
        <end position="412"/>
    </location>
</feature>
<dbReference type="PANTHER" id="PTHR43706">
    <property type="entry name" value="NADH DEHYDROGENASE"/>
    <property type="match status" value="1"/>
</dbReference>
<evidence type="ECO:0000256" key="2">
    <source>
        <dbReference type="ARBA" id="ARBA00022630"/>
    </source>
</evidence>
<gene>
    <name evidence="9" type="ORF">BO78DRAFT_147066</name>
</gene>
<evidence type="ECO:0000256" key="3">
    <source>
        <dbReference type="ARBA" id="ARBA00022827"/>
    </source>
</evidence>
<dbReference type="GO" id="GO:0003954">
    <property type="term" value="F:NADH dehydrogenase activity"/>
    <property type="evidence" value="ECO:0007669"/>
    <property type="project" value="InterPro"/>
</dbReference>